<reference evidence="2 3" key="1">
    <citation type="journal article" date="2010" name="Nature">
        <title>Genome sequencing and analysis of the model grass Brachypodium distachyon.</title>
        <authorList>
            <consortium name="International Brachypodium Initiative"/>
        </authorList>
    </citation>
    <scope>NUCLEOTIDE SEQUENCE [LARGE SCALE GENOMIC DNA]</scope>
    <source>
        <strain evidence="2 3">Bd21</strain>
    </source>
</reference>
<evidence type="ECO:0000313" key="2">
    <source>
        <dbReference type="EMBL" id="PNT66737.1"/>
    </source>
</evidence>
<dbReference type="AlphaFoldDB" id="A0A2K2CXH9"/>
<evidence type="ECO:0000313" key="3">
    <source>
        <dbReference type="EnsemblPlants" id="PNT66737"/>
    </source>
</evidence>
<keyword evidence="1" id="KW-0472">Membrane</keyword>
<gene>
    <name evidence="2" type="ORF">BRADI_3g16475v3</name>
</gene>
<reference evidence="2" key="2">
    <citation type="submission" date="2017-06" db="EMBL/GenBank/DDBJ databases">
        <title>WGS assembly of Brachypodium distachyon.</title>
        <authorList>
            <consortium name="The International Brachypodium Initiative"/>
            <person name="Lucas S."/>
            <person name="Harmon-Smith M."/>
            <person name="Lail K."/>
            <person name="Tice H."/>
            <person name="Grimwood J."/>
            <person name="Bruce D."/>
            <person name="Barry K."/>
            <person name="Shu S."/>
            <person name="Lindquist E."/>
            <person name="Wang M."/>
            <person name="Pitluck S."/>
            <person name="Vogel J.P."/>
            <person name="Garvin D.F."/>
            <person name="Mockler T.C."/>
            <person name="Schmutz J."/>
            <person name="Rokhsar D."/>
            <person name="Bevan M.W."/>
        </authorList>
    </citation>
    <scope>NUCLEOTIDE SEQUENCE</scope>
    <source>
        <strain evidence="2">Bd21</strain>
    </source>
</reference>
<organism evidence="2">
    <name type="scientific">Brachypodium distachyon</name>
    <name type="common">Purple false brome</name>
    <name type="synonym">Trachynia distachya</name>
    <dbReference type="NCBI Taxonomy" id="15368"/>
    <lineage>
        <taxon>Eukaryota</taxon>
        <taxon>Viridiplantae</taxon>
        <taxon>Streptophyta</taxon>
        <taxon>Embryophyta</taxon>
        <taxon>Tracheophyta</taxon>
        <taxon>Spermatophyta</taxon>
        <taxon>Magnoliopsida</taxon>
        <taxon>Liliopsida</taxon>
        <taxon>Poales</taxon>
        <taxon>Poaceae</taxon>
        <taxon>BOP clade</taxon>
        <taxon>Pooideae</taxon>
        <taxon>Stipodae</taxon>
        <taxon>Brachypodieae</taxon>
        <taxon>Brachypodium</taxon>
    </lineage>
</organism>
<dbReference type="EnsemblPlants" id="PNT66737">
    <property type="protein sequence ID" value="PNT66737"/>
    <property type="gene ID" value="BRADI_3g16475v3"/>
</dbReference>
<feature type="transmembrane region" description="Helical" evidence="1">
    <location>
        <begin position="6"/>
        <end position="28"/>
    </location>
</feature>
<keyword evidence="1" id="KW-0812">Transmembrane</keyword>
<accession>A0A2K2CXH9</accession>
<name>A0A2K2CXH9_BRADI</name>
<proteinExistence type="predicted"/>
<evidence type="ECO:0000313" key="4">
    <source>
        <dbReference type="Proteomes" id="UP000008810"/>
    </source>
</evidence>
<sequence>MTVPCFFNVRVYVLALNLLVLIGLKLFFKKVGRVLIGIRSLITWLNTQEDTESHKTPLHNTLRLQLAKPCSISLSDLLILCCREIREHAEEFGTFQASSSFSRFGVGAVHQAVPSSSDDDTVVISNDSAPRSRVVGDGEARIHINFNHTLDWGAPTRGGSGRSWTLPRKGI</sequence>
<keyword evidence="1" id="KW-1133">Transmembrane helix</keyword>
<dbReference type="InParanoid" id="A0A2K2CXH9"/>
<dbReference type="EMBL" id="CM000882">
    <property type="protein sequence ID" value="PNT66737.1"/>
    <property type="molecule type" value="Genomic_DNA"/>
</dbReference>
<dbReference type="Proteomes" id="UP000008810">
    <property type="component" value="Chromosome 3"/>
</dbReference>
<evidence type="ECO:0000256" key="1">
    <source>
        <dbReference type="SAM" id="Phobius"/>
    </source>
</evidence>
<dbReference type="Gramene" id="PNT66737">
    <property type="protein sequence ID" value="PNT66737"/>
    <property type="gene ID" value="BRADI_3g16475v3"/>
</dbReference>
<protein>
    <submittedName>
        <fullName evidence="2 3">Uncharacterized protein</fullName>
    </submittedName>
</protein>
<reference evidence="3" key="3">
    <citation type="submission" date="2018-08" db="UniProtKB">
        <authorList>
            <consortium name="EnsemblPlants"/>
        </authorList>
    </citation>
    <scope>IDENTIFICATION</scope>
    <source>
        <strain evidence="3">cv. Bd21</strain>
    </source>
</reference>
<keyword evidence="4" id="KW-1185">Reference proteome</keyword>